<keyword evidence="2" id="KW-0132">Cell division</keyword>
<evidence type="ECO:0000313" key="8">
    <source>
        <dbReference type="EMBL" id="KAK9901209.1"/>
    </source>
</evidence>
<evidence type="ECO:0000256" key="5">
    <source>
        <dbReference type="SAM" id="MobiDB-lite"/>
    </source>
</evidence>
<proteinExistence type="inferred from homology"/>
<reference evidence="8 9" key="1">
    <citation type="journal article" date="2024" name="Nat. Commun.">
        <title>Phylogenomics reveals the evolutionary origins of lichenization in chlorophyte algae.</title>
        <authorList>
            <person name="Puginier C."/>
            <person name="Libourel C."/>
            <person name="Otte J."/>
            <person name="Skaloud P."/>
            <person name="Haon M."/>
            <person name="Grisel S."/>
            <person name="Petersen M."/>
            <person name="Berrin J.G."/>
            <person name="Delaux P.M."/>
            <person name="Dal Grande F."/>
            <person name="Keller J."/>
        </authorList>
    </citation>
    <scope>NUCLEOTIDE SEQUENCE [LARGE SCALE GENOMIC DNA]</scope>
    <source>
        <strain evidence="8 9">SAG 216-7</strain>
    </source>
</reference>
<evidence type="ECO:0000259" key="6">
    <source>
        <dbReference type="Pfam" id="PF18122"/>
    </source>
</evidence>
<name>A0ABR2YAV2_9CHLO</name>
<organism evidence="8 9">
    <name type="scientific">Coccomyxa subellipsoidea</name>
    <dbReference type="NCBI Taxonomy" id="248742"/>
    <lineage>
        <taxon>Eukaryota</taxon>
        <taxon>Viridiplantae</taxon>
        <taxon>Chlorophyta</taxon>
        <taxon>core chlorophytes</taxon>
        <taxon>Trebouxiophyceae</taxon>
        <taxon>Trebouxiophyceae incertae sedis</taxon>
        <taxon>Coccomyxaceae</taxon>
        <taxon>Coccomyxa</taxon>
    </lineage>
</organism>
<sequence length="2002" mass="209317">MFGRRPEGQKHLGRQSLRLADGRLSPAAFSPVSRAAEAAAANARAAGLEPTKLRDKPKLVASFLWQHQVAADACPDQGHLATDHDGAPLLLLHSRSATRAIALRLPVANAPHPARVEVAFTLDAVAAAAVESTRKRGVRGGPRPPGGGTSPGPPARDILLLHPTGRLSLYIGSRHVCNLAVNMRDPGRFARYAPVTGGDRPVERVAETPQKTRPSGGDSPGGSFDCSMDEAGSAEGGGGISPGSEGVVSGPNVAGLGEALEAPPEIVDLTGAVGDRVTVRFADGRAMRIALPFTPVRPLPGLALDALKEALDPPVWHALFCRFITSPGSSAGGVEREWGAFTALLLRWARDPVSLSAPSLRQRVAGGGLRGDSGGGRGGFGSTSQSTDATDATTPAATPGGSVDSGPSAAWEALLQSAQHRKLLQERRYPWLRGSEGAPKASVTPDSSAASTFGGSPDVSERSDVAKALQALHAIYEDFKLDLLRWYLLPKLARLLCQLASLLGARAHLDHYQRDMGPCIASDIPLPSTPGGKPGATAAQQELRPVPDIHKALHAMLSGDREAASLWLPQLTKQECSCVSRSVDVTAFYRDISFVSGQCCEELLREPGRDSSSQKLRRTVVTACEGIALLLWQRGWSLRDLDCLPVGVALPIREALHRCRADPPACWPPAVYTLVGRADLAAMAAAASQRDPSSRGGEGGPNDVGGTAPVQAPGAVGATGLNLRAEHNGPRAGRIPALSPMWQPQLRTPAPAARSRLSIGGGPGPAEAASAGAAAAAEAAALAAASQAAAAAASTSTAPKETPQRPASASTPSPSPQHEDFYRRAPVTMYTQRLLIPGLAEEAALDERQKNGASLQDVGPSDGIEGLFDGCELRFGRDKRLAEVRRLLASNEPSPLRVAAAPEAGDPEQMQAQQLRLMALGTRTMALPFGRAALTLGTMRPLPTEPLPIPPLCLSGRLPEQHNATVNLDLTASQPPPGGGAAADITAWPEFHNGVAAGLRMAPGCAQMTRTWIVYNKPKVASYTHAGMIMGLGLTNHLACLSATDLFSYLSQYHDATIMAVLLGIGAAKAGTMDEMAAKMLSLHVPSRHPQTYPEVELSPLVQSAALMGVGLLFRGTCHRETIETMLNEIGRRPGSLEGGDLAGGLKEGAPYSEDRVGYALAAGFALGLVSLGKGRTAIGLSDLHVEDRLRYYMTGGNKMGARAGDDTRTGLGPGIAGFDPTSGADPIFSAAGRSEEQQQAQQTSSQVVLEGNLVNMDVTSPAATLALALMYLKTNDAAIAASFFVPDTHFALDYVKPDFVLLRMLARGLVLWDSVQPTKEWVQSQLPDLIKGPVSEYMGTPEQVAALNARAGHKVDLEALAQAHVCAIAGACLALGIKFAGSANSGARAVLTEYLHYMLAAKNDAPDGFGGAVAAWGRLDKMAIENCICTIALALAAVMAGSGHLQTLCLFRGLLKRLHPVTSVPPSGPARNYGSHMALSMAIGFLFLGGGSRTFATNDAAVAALVIALYPRLPASTMDHRCHLQAFRHLYVLASEPRCVDAIDVHTRESVYVPLSICSRPLSSPLARPANPSPGTGVRIRHEDLLDMDSAEMRRGLWNVEEVLPRTSGRSSDAEGAGRGMSVRKTAPCLLPEEDQVEEVQVCGPRYWQQRLAAGSGGSGGGPSGGPLASLFRTRTLFVQRKSGALSYMHDPSGVRSLLSHSLDEGSGPGGNGFDLVHLCSTFAANPFVMAFAQRLASGGSEPSSPGGTASEAFHSFCRGCLRECIAEDKLEALGSYLFLYSLVDVLAGSSHSGPSASNAGAGSAWGLRALTGGIGPTVPVWSLKLALAYHSSGMGLACAHISRQQPGRDGPSVEGEWRPLLRPAFLELLWQRVVELWRVAGHLPSGASPTAFPSQLLQGYIQTGADGSGSRPVCALDLFGAFLALQQFPDPQTVASALKEAAAAAAHASAAGAPVKRRRSTSSPAMPLMASQHAAVAPVLAASLPDTPSETVALIAACVP</sequence>
<feature type="region of interest" description="Disordered" evidence="5">
    <location>
        <begin position="794"/>
        <end position="820"/>
    </location>
</feature>
<keyword evidence="3" id="KW-0498">Mitosis</keyword>
<dbReference type="InterPro" id="IPR011989">
    <property type="entry name" value="ARM-like"/>
</dbReference>
<comment type="similarity">
    <text evidence="1">Belongs to the APC1 family.</text>
</comment>
<evidence type="ECO:0000256" key="4">
    <source>
        <dbReference type="ARBA" id="ARBA00023306"/>
    </source>
</evidence>
<feature type="region of interest" description="Disordered" evidence="5">
    <location>
        <begin position="364"/>
        <end position="407"/>
    </location>
</feature>
<comment type="caution">
    <text evidence="8">The sequence shown here is derived from an EMBL/GenBank/DDBJ whole genome shotgun (WGS) entry which is preliminary data.</text>
</comment>
<feature type="compositionally biased region" description="Polar residues" evidence="5">
    <location>
        <begin position="444"/>
        <end position="454"/>
    </location>
</feature>
<dbReference type="InterPro" id="IPR024990">
    <property type="entry name" value="Apc1"/>
</dbReference>
<dbReference type="Pfam" id="PF18122">
    <property type="entry name" value="APC1_C"/>
    <property type="match status" value="1"/>
</dbReference>
<dbReference type="EMBL" id="JALJOT010000018">
    <property type="protein sequence ID" value="KAK9901209.1"/>
    <property type="molecule type" value="Genomic_DNA"/>
</dbReference>
<feature type="compositionally biased region" description="Low complexity" evidence="5">
    <location>
        <begin position="214"/>
        <end position="226"/>
    </location>
</feature>
<feature type="domain" description="Anaphase-promoting complex subunit 1 middle" evidence="7">
    <location>
        <begin position="464"/>
        <end position="681"/>
    </location>
</feature>
<evidence type="ECO:0008006" key="10">
    <source>
        <dbReference type="Google" id="ProtNLM"/>
    </source>
</evidence>
<protein>
    <recommendedName>
        <fullName evidence="10">Anaphase-promoting complex subunit 1</fullName>
    </recommendedName>
</protein>
<dbReference type="Pfam" id="PF20518">
    <property type="entry name" value="Apc1_MidN"/>
    <property type="match status" value="1"/>
</dbReference>
<dbReference type="Proteomes" id="UP001491310">
    <property type="component" value="Unassembled WGS sequence"/>
</dbReference>
<feature type="compositionally biased region" description="Low complexity" evidence="5">
    <location>
        <begin position="794"/>
        <end position="812"/>
    </location>
</feature>
<evidence type="ECO:0000256" key="3">
    <source>
        <dbReference type="ARBA" id="ARBA00022776"/>
    </source>
</evidence>
<keyword evidence="4" id="KW-0131">Cell cycle</keyword>
<accession>A0ABR2YAV2</accession>
<dbReference type="Gene3D" id="1.25.10.10">
    <property type="entry name" value="Leucine-rich Repeat Variant"/>
    <property type="match status" value="2"/>
</dbReference>
<feature type="compositionally biased region" description="Low complexity" evidence="5">
    <location>
        <begin position="382"/>
        <end position="402"/>
    </location>
</feature>
<feature type="region of interest" description="Disordered" evidence="5">
    <location>
        <begin position="131"/>
        <end position="158"/>
    </location>
</feature>
<evidence type="ECO:0000259" key="7">
    <source>
        <dbReference type="Pfam" id="PF20518"/>
    </source>
</evidence>
<evidence type="ECO:0000256" key="1">
    <source>
        <dbReference type="ARBA" id="ARBA00010547"/>
    </source>
</evidence>
<feature type="region of interest" description="Disordered" evidence="5">
    <location>
        <begin position="435"/>
        <end position="460"/>
    </location>
</feature>
<feature type="domain" description="Anaphase-promoting complex subunit 1 C-terminal" evidence="6">
    <location>
        <begin position="1720"/>
        <end position="1931"/>
    </location>
</feature>
<dbReference type="PANTHER" id="PTHR12827">
    <property type="entry name" value="MEIOTIC CHECKPOINT REGULATOR TSG24 FAMILY MEMBER"/>
    <property type="match status" value="1"/>
</dbReference>
<feature type="region of interest" description="Disordered" evidence="5">
    <location>
        <begin position="191"/>
        <end position="248"/>
    </location>
</feature>
<dbReference type="PANTHER" id="PTHR12827:SF3">
    <property type="entry name" value="ANAPHASE-PROMOTING COMPLEX SUBUNIT 1"/>
    <property type="match status" value="1"/>
</dbReference>
<dbReference type="InterPro" id="IPR046794">
    <property type="entry name" value="Apc1_MidN"/>
</dbReference>
<evidence type="ECO:0000256" key="2">
    <source>
        <dbReference type="ARBA" id="ARBA00022618"/>
    </source>
</evidence>
<keyword evidence="9" id="KW-1185">Reference proteome</keyword>
<feature type="region of interest" description="Disordered" evidence="5">
    <location>
        <begin position="686"/>
        <end position="768"/>
    </location>
</feature>
<evidence type="ECO:0000313" key="9">
    <source>
        <dbReference type="Proteomes" id="UP001491310"/>
    </source>
</evidence>
<dbReference type="InterPro" id="IPR041221">
    <property type="entry name" value="APC1_C"/>
</dbReference>
<feature type="compositionally biased region" description="Gly residues" evidence="5">
    <location>
        <begin position="365"/>
        <end position="381"/>
    </location>
</feature>
<gene>
    <name evidence="8" type="ORF">WJX75_000343</name>
</gene>